<dbReference type="PANTHER" id="PTHR23121">
    <property type="entry name" value="SODIUM-DEPENDENT GLUCOSE TRANSPORTER 1"/>
    <property type="match status" value="1"/>
</dbReference>
<evidence type="ECO:0000256" key="4">
    <source>
        <dbReference type="ARBA" id="ARBA00022989"/>
    </source>
</evidence>
<evidence type="ECO:0000256" key="3">
    <source>
        <dbReference type="ARBA" id="ARBA00022692"/>
    </source>
</evidence>
<dbReference type="SUPFAM" id="SSF103473">
    <property type="entry name" value="MFS general substrate transporter"/>
    <property type="match status" value="1"/>
</dbReference>
<dbReference type="InterPro" id="IPR036259">
    <property type="entry name" value="MFS_trans_sf"/>
</dbReference>
<reference evidence="9" key="1">
    <citation type="submission" date="2012-07" db="EMBL/GenBank/DDBJ databases">
        <title>Genome of the Chinese tree shrew, a rising model animal genetically related to primates.</title>
        <authorList>
            <person name="Zhang G."/>
            <person name="Fan Y."/>
            <person name="Yao Y."/>
            <person name="Huang Z."/>
        </authorList>
    </citation>
    <scope>NUCLEOTIDE SEQUENCE [LARGE SCALE GENOMIC DNA]</scope>
</reference>
<feature type="transmembrane region" description="Helical" evidence="7">
    <location>
        <begin position="297"/>
        <end position="319"/>
    </location>
</feature>
<feature type="transmembrane region" description="Helical" evidence="7">
    <location>
        <begin position="41"/>
        <end position="63"/>
    </location>
</feature>
<protein>
    <submittedName>
        <fullName evidence="8">Major facilitator superfamily domain-containing protein 4</fullName>
    </submittedName>
</protein>
<feature type="transmembrane region" description="Helical" evidence="7">
    <location>
        <begin position="7"/>
        <end position="29"/>
    </location>
</feature>
<reference evidence="9" key="2">
    <citation type="journal article" date="2013" name="Nat. Commun.">
        <title>Genome of the Chinese tree shrew.</title>
        <authorList>
            <person name="Fan Y."/>
            <person name="Huang Z.Y."/>
            <person name="Cao C.C."/>
            <person name="Chen C.S."/>
            <person name="Chen Y.X."/>
            <person name="Fan D.D."/>
            <person name="He J."/>
            <person name="Hou H.L."/>
            <person name="Hu L."/>
            <person name="Hu X.T."/>
            <person name="Jiang X.T."/>
            <person name="Lai R."/>
            <person name="Lang Y.S."/>
            <person name="Liang B."/>
            <person name="Liao S.G."/>
            <person name="Mu D."/>
            <person name="Ma Y.Y."/>
            <person name="Niu Y.Y."/>
            <person name="Sun X.Q."/>
            <person name="Xia J.Q."/>
            <person name="Xiao J."/>
            <person name="Xiong Z.Q."/>
            <person name="Xu L."/>
            <person name="Yang L."/>
            <person name="Zhang Y."/>
            <person name="Zhao W."/>
            <person name="Zhao X.D."/>
            <person name="Zheng Y.T."/>
            <person name="Zhou J.M."/>
            <person name="Zhu Y.B."/>
            <person name="Zhang G.J."/>
            <person name="Wang J."/>
            <person name="Yao Y.G."/>
        </authorList>
    </citation>
    <scope>NUCLEOTIDE SEQUENCE [LARGE SCALE GENOMIC DNA]</scope>
</reference>
<feature type="transmembrane region" description="Helical" evidence="7">
    <location>
        <begin position="381"/>
        <end position="401"/>
    </location>
</feature>
<evidence type="ECO:0000313" key="8">
    <source>
        <dbReference type="EMBL" id="ELW47735.1"/>
    </source>
</evidence>
<evidence type="ECO:0000256" key="5">
    <source>
        <dbReference type="ARBA" id="ARBA00023136"/>
    </source>
</evidence>
<feature type="transmembrane region" description="Helical" evidence="7">
    <location>
        <begin position="793"/>
        <end position="816"/>
    </location>
</feature>
<dbReference type="AlphaFoldDB" id="L9JAX3"/>
<evidence type="ECO:0000256" key="1">
    <source>
        <dbReference type="ARBA" id="ARBA00004141"/>
    </source>
</evidence>
<feature type="compositionally biased region" description="Polar residues" evidence="6">
    <location>
        <begin position="857"/>
        <end position="870"/>
    </location>
</feature>
<gene>
    <name evidence="8" type="ORF">TREES_T100003436</name>
</gene>
<dbReference type="EMBL" id="KB321094">
    <property type="protein sequence ID" value="ELW47735.1"/>
    <property type="molecule type" value="Genomic_DNA"/>
</dbReference>
<feature type="region of interest" description="Disordered" evidence="6">
    <location>
        <begin position="851"/>
        <end position="870"/>
    </location>
</feature>
<dbReference type="Gene3D" id="1.20.1250.20">
    <property type="entry name" value="MFS general substrate transporter like domains"/>
    <property type="match status" value="1"/>
</dbReference>
<dbReference type="PANTHER" id="PTHR23121:SF10">
    <property type="entry name" value="MAJOR FACILITATOR SUPERFAMILY DOMAIN-CONTAINING PROTEIN 4A"/>
    <property type="match status" value="1"/>
</dbReference>
<keyword evidence="5 7" id="KW-0472">Membrane</keyword>
<feature type="transmembrane region" description="Helical" evidence="7">
    <location>
        <begin position="241"/>
        <end position="260"/>
    </location>
</feature>
<evidence type="ECO:0000256" key="6">
    <source>
        <dbReference type="SAM" id="MobiDB-lite"/>
    </source>
</evidence>
<accession>L9JAX3</accession>
<evidence type="ECO:0000256" key="7">
    <source>
        <dbReference type="SAM" id="Phobius"/>
    </source>
</evidence>
<comment type="subcellular location">
    <subcellularLocation>
        <location evidence="1">Membrane</location>
        <topology evidence="1">Multi-pass membrane protein</topology>
    </subcellularLocation>
</comment>
<organism evidence="8 9">
    <name type="scientific">Tupaia chinensis</name>
    <name type="common">Chinese tree shrew</name>
    <name type="synonym">Tupaia belangeri chinensis</name>
    <dbReference type="NCBI Taxonomy" id="246437"/>
    <lineage>
        <taxon>Eukaryota</taxon>
        <taxon>Metazoa</taxon>
        <taxon>Chordata</taxon>
        <taxon>Craniata</taxon>
        <taxon>Vertebrata</taxon>
        <taxon>Euteleostomi</taxon>
        <taxon>Mammalia</taxon>
        <taxon>Eutheria</taxon>
        <taxon>Euarchontoglires</taxon>
        <taxon>Scandentia</taxon>
        <taxon>Tupaiidae</taxon>
        <taxon>Tupaia</taxon>
    </lineage>
</organism>
<keyword evidence="9" id="KW-1185">Reference proteome</keyword>
<keyword evidence="4 7" id="KW-1133">Transmembrane helix</keyword>
<evidence type="ECO:0000256" key="2">
    <source>
        <dbReference type="ARBA" id="ARBA00008335"/>
    </source>
</evidence>
<dbReference type="Proteomes" id="UP000011518">
    <property type="component" value="Unassembled WGS sequence"/>
</dbReference>
<feature type="transmembrane region" description="Helical" evidence="7">
    <location>
        <begin position="461"/>
        <end position="480"/>
    </location>
</feature>
<name>L9JAX3_TUPCH</name>
<feature type="transmembrane region" description="Helical" evidence="7">
    <location>
        <begin position="764"/>
        <end position="787"/>
    </location>
</feature>
<dbReference type="InParanoid" id="L9JAX3"/>
<proteinExistence type="inferred from homology"/>
<feature type="transmembrane region" description="Helical" evidence="7">
    <location>
        <begin position="716"/>
        <end position="743"/>
    </location>
</feature>
<feature type="transmembrane region" description="Helical" evidence="7">
    <location>
        <begin position="587"/>
        <end position="615"/>
    </location>
</feature>
<sequence length="870" mass="94929">MSTSQPTLTYWSVFFSFGLCIAFLGPTLLDLRCQTHSSLPQISWVFFSQQLCLLLGSALGGVFKRTTERVLQQKTGLQKRKRAAVVILPCCRALTLSQVLQMTNKISFSPKPTLELDSVGPHVSVSVKMLMPLQGTLLNRRLWTGRTERVLQQKTGLQKRKRAAVVILPCCRALTLSQVLQMTNKISFSPKPTLELDSVGPHVSVSVKMLMPLQNQEDKSSCPGQGQAKVTMVPSGLAQSLWALFTASLVISLVFAVIPFCSDVTVLALVMALAGLAMGCIDTVANMQLVRMYQQDSAVFLQVLHFFVGFGALLSPLIADPFLSEASCLPGNSTTNVTSRSHLFRAAGVLSQHHHTETQLWPNQTVTGLPQKHGARTHVSYAFWIMALINLPVPLAVLFLLSKERLLTCCPQRRPLLLSADELAMETRPPEKEDTSLPPKFQPHPGPEDLFSCCRRKNCRGAPYSFFAIHITAALVLFMTDGMTGEYSAFVYSYAEEKPLSVGHKTAGYLPSLFWGFITLGRLISIPISSRMKPATMVFINMRRGGLSYPRPQGRAADDLHVIPCGHRSGFRPEGCAAVNGKLQVGVLVTFLVLLIVSYNVSFLFVGTASLGLFLSSTFPSMLAYTEDILQYKGEWAAQRKGTWRCGRRRVGTSSPRPTGCSAPDFAGNRRRGGLSYPRPQGRAADDLHVIPCGHRSGFRPEGCAAVNGKLQVGVLVTFLVLLIVSYNVSFLFVGTASLGLFLSSTFPSMLAYTEDILQYKGCATTVLVTGAGIGEMVLQMVVGSPFQSRGSYSFLVCGMIFGCLAFTFYILLLFFHRMHPGPSSGLFHSFTSGPAKGTPGSTLLPFQEVPGLSEHGSYTSEGTRARTSL</sequence>
<feature type="transmembrane region" description="Helical" evidence="7">
    <location>
        <begin position="506"/>
        <end position="524"/>
    </location>
</feature>
<dbReference type="GO" id="GO:0016020">
    <property type="term" value="C:membrane"/>
    <property type="evidence" value="ECO:0007669"/>
    <property type="project" value="UniProtKB-SubCell"/>
</dbReference>
<comment type="similarity">
    <text evidence="2">Belongs to the major facilitator superfamily.</text>
</comment>
<evidence type="ECO:0000313" key="9">
    <source>
        <dbReference type="Proteomes" id="UP000011518"/>
    </source>
</evidence>
<dbReference type="FunCoup" id="L9JAX3">
    <property type="interactions" value="40"/>
</dbReference>
<keyword evidence="3 7" id="KW-0812">Transmembrane</keyword>
<feature type="transmembrane region" description="Helical" evidence="7">
    <location>
        <begin position="266"/>
        <end position="285"/>
    </location>
</feature>